<organism evidence="2 3">
    <name type="scientific">Bacillus luti</name>
    <dbReference type="NCBI Taxonomy" id="2026191"/>
    <lineage>
        <taxon>Bacteria</taxon>
        <taxon>Bacillati</taxon>
        <taxon>Bacillota</taxon>
        <taxon>Bacilli</taxon>
        <taxon>Bacillales</taxon>
        <taxon>Bacillaceae</taxon>
        <taxon>Bacillus</taxon>
        <taxon>Bacillus cereus group</taxon>
    </lineage>
</organism>
<reference evidence="2 3" key="1">
    <citation type="submission" date="2019-10" db="EMBL/GenBank/DDBJ databases">
        <title>Bacillus from the desert of Cuatro Cinegas, Coahuila.</title>
        <authorList>
            <person name="Olmedo-Alvarez G."/>
            <person name="Saldana S."/>
            <person name="Barcelo D."/>
        </authorList>
    </citation>
    <scope>NUCLEOTIDE SEQUENCE [LARGE SCALE GENOMIC DNA]</scope>
    <source>
        <strain evidence="2 3">CH155b_5T</strain>
    </source>
</reference>
<feature type="domain" description="HNH nuclease" evidence="1">
    <location>
        <begin position="206"/>
        <end position="256"/>
    </location>
</feature>
<proteinExistence type="predicted"/>
<sequence length="313" mass="38034">MSRRKRIQLMKITINGVSVEAKECTKCNKIKCLEAFSRHKDGLGGRVSHCKDCKKIQYQKDKNTIKERHKLYYLKNSELIKQRVKEYRIENKKYVNQQHKLYYEKNKTRLKEYKRQHYMQNKEHYRTLSKQRYEQNKLQINAYTRKHYQENKQRYQELGRKWCIQNKELTRVYKNKWKKRNPETVRLHKLRRRAREYALPDTLTIKQQKEILDYFMGCGLTGQKEGIHFDHFIPLSVGHGGTTLENMVPLCAEVNMSKGNKNPFEWIKTRDDIALEKWDKLVDYLAMLNNMTIEDFETYVYWCFENPNKIEIE</sequence>
<dbReference type="Proteomes" id="UP000470409">
    <property type="component" value="Unassembled WGS sequence"/>
</dbReference>
<dbReference type="GO" id="GO:0008270">
    <property type="term" value="F:zinc ion binding"/>
    <property type="evidence" value="ECO:0007669"/>
    <property type="project" value="InterPro"/>
</dbReference>
<dbReference type="InterPro" id="IPR003615">
    <property type="entry name" value="HNH_nuc"/>
</dbReference>
<evidence type="ECO:0000313" key="3">
    <source>
        <dbReference type="Proteomes" id="UP000470409"/>
    </source>
</evidence>
<keyword evidence="2" id="KW-0255">Endonuclease</keyword>
<evidence type="ECO:0000259" key="1">
    <source>
        <dbReference type="SMART" id="SM00507"/>
    </source>
</evidence>
<dbReference type="EMBL" id="WBPG01000014">
    <property type="protein sequence ID" value="KAB2443269.1"/>
    <property type="molecule type" value="Genomic_DNA"/>
</dbReference>
<protein>
    <submittedName>
        <fullName evidence="2">HNH endonuclease</fullName>
    </submittedName>
</protein>
<keyword evidence="2" id="KW-0378">Hydrolase</keyword>
<dbReference type="SMART" id="SM00507">
    <property type="entry name" value="HNHc"/>
    <property type="match status" value="1"/>
</dbReference>
<dbReference type="CDD" id="cd00085">
    <property type="entry name" value="HNHc"/>
    <property type="match status" value="1"/>
</dbReference>
<evidence type="ECO:0000313" key="2">
    <source>
        <dbReference type="EMBL" id="KAB2443269.1"/>
    </source>
</evidence>
<accession>A0A7V7S808</accession>
<dbReference type="GO" id="GO:0004519">
    <property type="term" value="F:endonuclease activity"/>
    <property type="evidence" value="ECO:0007669"/>
    <property type="project" value="UniProtKB-KW"/>
</dbReference>
<dbReference type="InterPro" id="IPR002711">
    <property type="entry name" value="HNH"/>
</dbReference>
<comment type="caution">
    <text evidence="2">The sequence shown here is derived from an EMBL/GenBank/DDBJ whole genome shotgun (WGS) entry which is preliminary data.</text>
</comment>
<dbReference type="GO" id="GO:0003676">
    <property type="term" value="F:nucleic acid binding"/>
    <property type="evidence" value="ECO:0007669"/>
    <property type="project" value="InterPro"/>
</dbReference>
<dbReference type="Gene3D" id="1.10.30.50">
    <property type="match status" value="1"/>
</dbReference>
<gene>
    <name evidence="2" type="ORF">F8163_09305</name>
</gene>
<dbReference type="Pfam" id="PF01844">
    <property type="entry name" value="HNH"/>
    <property type="match status" value="1"/>
</dbReference>
<dbReference type="RefSeq" id="WP_151625512.1">
    <property type="nucleotide sequence ID" value="NZ_WBPG01000014.1"/>
</dbReference>
<dbReference type="AlphaFoldDB" id="A0A7V7S808"/>
<keyword evidence="2" id="KW-0540">Nuclease</keyword>
<name>A0A7V7S808_9BACI</name>